<keyword evidence="3" id="KW-1185">Reference proteome</keyword>
<comment type="caution">
    <text evidence="2">The sequence shown here is derived from an EMBL/GenBank/DDBJ whole genome shotgun (WGS) entry which is preliminary data.</text>
</comment>
<dbReference type="InterPro" id="IPR043129">
    <property type="entry name" value="ATPase_NBD"/>
</dbReference>
<dbReference type="InterPro" id="IPR003494">
    <property type="entry name" value="SHS2_FtsA"/>
</dbReference>
<dbReference type="PANTHER" id="PTHR32432">
    <property type="entry name" value="CELL DIVISION PROTEIN FTSA-RELATED"/>
    <property type="match status" value="1"/>
</dbReference>
<dbReference type="SUPFAM" id="SSF53067">
    <property type="entry name" value="Actin-like ATPase domain"/>
    <property type="match status" value="2"/>
</dbReference>
<gene>
    <name evidence="2" type="ORF">KYD98_03555</name>
</gene>
<dbReference type="SMART" id="SM00842">
    <property type="entry name" value="FtsA"/>
    <property type="match status" value="1"/>
</dbReference>
<dbReference type="InterPro" id="IPR050696">
    <property type="entry name" value="FtsA/MreB"/>
</dbReference>
<evidence type="ECO:0000259" key="1">
    <source>
        <dbReference type="SMART" id="SM00842"/>
    </source>
</evidence>
<evidence type="ECO:0000313" key="3">
    <source>
        <dbReference type="Proteomes" id="UP001519921"/>
    </source>
</evidence>
<accession>A0ABS7AN97</accession>
<evidence type="ECO:0000313" key="2">
    <source>
        <dbReference type="EMBL" id="MBW6409156.1"/>
    </source>
</evidence>
<name>A0ABS7AN97_9CLOT</name>
<dbReference type="Pfam" id="PF14450">
    <property type="entry name" value="FtsA"/>
    <property type="match status" value="1"/>
</dbReference>
<organism evidence="2 3">
    <name type="scientific">Clostridium weizhouense</name>
    <dbReference type="NCBI Taxonomy" id="2859781"/>
    <lineage>
        <taxon>Bacteria</taxon>
        <taxon>Bacillati</taxon>
        <taxon>Bacillota</taxon>
        <taxon>Clostridia</taxon>
        <taxon>Eubacteriales</taxon>
        <taxon>Clostridiaceae</taxon>
        <taxon>Clostridium</taxon>
    </lineage>
</organism>
<protein>
    <submittedName>
        <fullName evidence="2">Rod shape-determining protein</fullName>
    </submittedName>
</protein>
<feature type="domain" description="SHS2" evidence="1">
    <location>
        <begin position="12"/>
        <end position="206"/>
    </location>
</feature>
<dbReference type="RefSeq" id="WP_219778208.1">
    <property type="nucleotide sequence ID" value="NZ_JAHXPT010000002.1"/>
</dbReference>
<dbReference type="Proteomes" id="UP001519921">
    <property type="component" value="Unassembled WGS sequence"/>
</dbReference>
<dbReference type="EMBL" id="JAHXPT010000002">
    <property type="protein sequence ID" value="MBW6409156.1"/>
    <property type="molecule type" value="Genomic_DNA"/>
</dbReference>
<dbReference type="PANTHER" id="PTHR32432:SF3">
    <property type="entry name" value="ETHANOLAMINE UTILIZATION PROTEIN EUTJ"/>
    <property type="match status" value="1"/>
</dbReference>
<dbReference type="Gene3D" id="3.30.420.40">
    <property type="match status" value="2"/>
</dbReference>
<sequence length="718" mass="80582">MELRNFNPKDIIFSLDIGTRSIIGTVGLIRDKKFEVVCEEYMEHEERAMVDGQIHDINLVASVVEKIKRKIEEKIEITLKEVSIAAAGRFLRTVNSKAEIEIDEEQEIDNEIVRSLELSAVKNAEEEINNSTEGKLYCVGYSVKSYYLNGFIISNLIGHKGQTLQADVIATFLPRSVVDSLYAVMNKVNLKVTNLTLEPIAAIEAAIPKNLRLLNIALVDIGAGTSDIAISYKETISAYGMVPMAGDEVTEVIAQEYLVDFNTAEFIKRAVNESEEIKYVDVLGLENVISSESVTKLVKPIVKKISEEISSKILELNGNKPPSAVFLVGGGAHTPELLNSISTNLNLPSQRIAIKDRKAIPECVADNNLGSAGVTVIGIGLIALRNLGTDFIDVILNDTPISLFNSHKHTVMDALLQARIDPNLLIARNGKSIRFKYNGRKRIVFGEYGTNAKVTINQQEATLETEVKANDNIVIEYAKNGNDAKPKISEHINNINSISIYIDDELVNLDPIILVNNKEKDIDDFISNNDELNVFIPNKIKDIKKYILNEMNIDILKDNRLLDDDYEVSEGNILNKFKKSELKDNDNDNVDEYNNLKELYNKDVNENISTSIELENIEELKSNYNELEIAIDNDEEMDSEKIQQPNFKEKFNEIKIVVNNEEVVLKGKNEYIFVDIFDYIDFDLTVSKGNINAKLNGENSSYTAKLKEGDVIELFWSK</sequence>
<reference evidence="2 3" key="1">
    <citation type="submission" date="2021-07" db="EMBL/GenBank/DDBJ databases">
        <title>Clostridium weizhouense sp. nov., an anaerobic bacterium isolated from activated sludge of Petroleum wastewater.</title>
        <authorList>
            <person name="Li Q."/>
        </authorList>
    </citation>
    <scope>NUCLEOTIDE SEQUENCE [LARGE SCALE GENOMIC DNA]</scope>
    <source>
        <strain evidence="2 3">YB-6</strain>
    </source>
</reference>
<proteinExistence type="predicted"/>
<dbReference type="CDD" id="cd24004">
    <property type="entry name" value="ASKHA_NBD_PilM-like"/>
    <property type="match status" value="1"/>
</dbReference>